<name>A0A9W6K1Z9_9PSED</name>
<reference evidence="1" key="2">
    <citation type="submission" date="2023-01" db="EMBL/GenBank/DDBJ databases">
        <authorList>
            <person name="Sun Q."/>
            <person name="Evtushenko L."/>
        </authorList>
    </citation>
    <scope>NUCLEOTIDE SEQUENCE</scope>
    <source>
        <strain evidence="1">VKM B-2935</strain>
    </source>
</reference>
<evidence type="ECO:0000313" key="2">
    <source>
        <dbReference type="Proteomes" id="UP001143328"/>
    </source>
</evidence>
<reference evidence="1" key="1">
    <citation type="journal article" date="2014" name="Int. J. Syst. Evol. Microbiol.">
        <title>Complete genome sequence of Corynebacterium casei LMG S-19264T (=DSM 44701T), isolated from a smear-ripened cheese.</title>
        <authorList>
            <consortium name="US DOE Joint Genome Institute (JGI-PGF)"/>
            <person name="Walter F."/>
            <person name="Albersmeier A."/>
            <person name="Kalinowski J."/>
            <person name="Ruckert C."/>
        </authorList>
    </citation>
    <scope>NUCLEOTIDE SEQUENCE</scope>
    <source>
        <strain evidence="1">VKM B-2935</strain>
    </source>
</reference>
<accession>A0A9W6K1Z9</accession>
<gene>
    <name evidence="1" type="ORF">GCM10017655_11270</name>
</gene>
<sequence length="178" mass="20335">MQEGRVLAYNAITESISNVWQHAYDDVFFTQPVPEELRNWWFIVQCIHDQFYIAMYDMGAGIPTTISKKPWAAALIETISSLIELRGYKVVVSPDAKSIKAAVDYGRSRFKQDNRGKGLTEAKDFVQQNPQGSMLIFSGLGHYEYKTEGDDELLETLSSPFRGTLIQWNLRLETKNEC</sequence>
<evidence type="ECO:0000313" key="1">
    <source>
        <dbReference type="EMBL" id="GLK88065.1"/>
    </source>
</evidence>
<dbReference type="AlphaFoldDB" id="A0A9W6K1Z9"/>
<organism evidence="1 2">
    <name type="scientific">Pseudomonas turukhanskensis</name>
    <dbReference type="NCBI Taxonomy" id="1806536"/>
    <lineage>
        <taxon>Bacteria</taxon>
        <taxon>Pseudomonadati</taxon>
        <taxon>Pseudomonadota</taxon>
        <taxon>Gammaproteobacteria</taxon>
        <taxon>Pseudomonadales</taxon>
        <taxon>Pseudomonadaceae</taxon>
        <taxon>Pseudomonas</taxon>
    </lineage>
</organism>
<dbReference type="Proteomes" id="UP001143328">
    <property type="component" value="Unassembled WGS sequence"/>
</dbReference>
<dbReference type="EMBL" id="BSFN01000002">
    <property type="protein sequence ID" value="GLK88065.1"/>
    <property type="molecule type" value="Genomic_DNA"/>
</dbReference>
<comment type="caution">
    <text evidence="1">The sequence shown here is derived from an EMBL/GenBank/DDBJ whole genome shotgun (WGS) entry which is preliminary data.</text>
</comment>
<proteinExistence type="predicted"/>
<protein>
    <submittedName>
        <fullName evidence="1">Uncharacterized protein</fullName>
    </submittedName>
</protein>
<keyword evidence="2" id="KW-1185">Reference proteome</keyword>